<dbReference type="EMBL" id="MFEY01000007">
    <property type="protein sequence ID" value="OGE90401.1"/>
    <property type="molecule type" value="Genomic_DNA"/>
</dbReference>
<comment type="subunit">
    <text evidence="3">Homodimer.</text>
</comment>
<sequence length="248" mass="27506">MNPETQEQAVELIKSLERYLKDSEPNCENVICPPFVFLAECAKRRHNLKLGAQDVSFAAAGSMTGEISAGELADLGVEYVILGHSERRMYQGETDSVVNAKLIAALQHKLIPILCLGGEEGAIESEMKTLVTKQFVKCIHNVAAEDLKKIVYAYEPVWAISTMKNSKPASGEHARDVIEHIYQILERHMPAAKARKAKVLYGGTVNKDNVSLYARYPEISGALVGAASLNADNFYEIIKEFERESIHR</sequence>
<comment type="pathway">
    <text evidence="3">Carbohydrate biosynthesis; gluconeogenesis.</text>
</comment>
<dbReference type="EC" id="5.3.1.1" evidence="3"/>
<evidence type="ECO:0000256" key="3">
    <source>
        <dbReference type="RuleBase" id="RU363013"/>
    </source>
</evidence>
<evidence type="ECO:0000256" key="1">
    <source>
        <dbReference type="ARBA" id="ARBA00007422"/>
    </source>
</evidence>
<dbReference type="GO" id="GO:0006094">
    <property type="term" value="P:gluconeogenesis"/>
    <property type="evidence" value="ECO:0007669"/>
    <property type="project" value="UniProtKB-UniPathway"/>
</dbReference>
<dbReference type="InterPro" id="IPR000652">
    <property type="entry name" value="Triosephosphate_isomerase"/>
</dbReference>
<dbReference type="Pfam" id="PF00121">
    <property type="entry name" value="TIM"/>
    <property type="match status" value="1"/>
</dbReference>
<evidence type="ECO:0000256" key="2">
    <source>
        <dbReference type="ARBA" id="ARBA00023235"/>
    </source>
</evidence>
<dbReference type="PANTHER" id="PTHR21139:SF42">
    <property type="entry name" value="TRIOSEPHOSPHATE ISOMERASE"/>
    <property type="match status" value="1"/>
</dbReference>
<reference evidence="4 5" key="1">
    <citation type="journal article" date="2016" name="Nat. Commun.">
        <title>Thousands of microbial genomes shed light on interconnected biogeochemical processes in an aquifer system.</title>
        <authorList>
            <person name="Anantharaman K."/>
            <person name="Brown C.T."/>
            <person name="Hug L.A."/>
            <person name="Sharon I."/>
            <person name="Castelle C.J."/>
            <person name="Probst A.J."/>
            <person name="Thomas B.C."/>
            <person name="Singh A."/>
            <person name="Wilkins M.J."/>
            <person name="Karaoz U."/>
            <person name="Brodie E.L."/>
            <person name="Williams K.H."/>
            <person name="Hubbard S.S."/>
            <person name="Banfield J.F."/>
        </authorList>
    </citation>
    <scope>NUCLEOTIDE SEQUENCE [LARGE SCALE GENOMIC DNA]</scope>
</reference>
<name>A0A1F5PKH7_9BACT</name>
<evidence type="ECO:0000313" key="4">
    <source>
        <dbReference type="EMBL" id="OGE90401.1"/>
    </source>
</evidence>
<dbReference type="GO" id="GO:0046166">
    <property type="term" value="P:glyceraldehyde-3-phosphate biosynthetic process"/>
    <property type="evidence" value="ECO:0007669"/>
    <property type="project" value="TreeGrafter"/>
</dbReference>
<comment type="similarity">
    <text evidence="1 3">Belongs to the triosephosphate isomerase family.</text>
</comment>
<protein>
    <recommendedName>
        <fullName evidence="3">Triosephosphate isomerase</fullName>
        <ecNumber evidence="3">5.3.1.1</ecNumber>
    </recommendedName>
</protein>
<evidence type="ECO:0000313" key="5">
    <source>
        <dbReference type="Proteomes" id="UP000177682"/>
    </source>
</evidence>
<keyword evidence="3" id="KW-0963">Cytoplasm</keyword>
<proteinExistence type="inferred from homology"/>
<keyword evidence="3" id="KW-0312">Gluconeogenesis</keyword>
<dbReference type="PANTHER" id="PTHR21139">
    <property type="entry name" value="TRIOSEPHOSPHATE ISOMERASE"/>
    <property type="match status" value="1"/>
</dbReference>
<dbReference type="CDD" id="cd00311">
    <property type="entry name" value="TIM"/>
    <property type="match status" value="1"/>
</dbReference>
<dbReference type="AlphaFoldDB" id="A0A1F5PKH7"/>
<dbReference type="UniPathway" id="UPA00138"/>
<dbReference type="InterPro" id="IPR013785">
    <property type="entry name" value="Aldolase_TIM"/>
</dbReference>
<dbReference type="GO" id="GO:0004807">
    <property type="term" value="F:triose-phosphate isomerase activity"/>
    <property type="evidence" value="ECO:0007669"/>
    <property type="project" value="UniProtKB-EC"/>
</dbReference>
<dbReference type="PROSITE" id="PS51440">
    <property type="entry name" value="TIM_2"/>
    <property type="match status" value="1"/>
</dbReference>
<dbReference type="SUPFAM" id="SSF51351">
    <property type="entry name" value="Triosephosphate isomerase (TIM)"/>
    <property type="match status" value="1"/>
</dbReference>
<keyword evidence="2 3" id="KW-0413">Isomerase</keyword>
<comment type="pathway">
    <text evidence="3">Carbohydrate degradation; glycolysis; D-glyceraldehyde 3-phosphate from glycerone phosphate: step 1/1.</text>
</comment>
<comment type="subcellular location">
    <subcellularLocation>
        <location evidence="3">Cytoplasm</location>
    </subcellularLocation>
</comment>
<keyword evidence="3" id="KW-0324">Glycolysis</keyword>
<organism evidence="4 5">
    <name type="scientific">Candidatus Doudnabacteria bacterium RIFCSPHIGHO2_12_FULL_48_16</name>
    <dbReference type="NCBI Taxonomy" id="1817838"/>
    <lineage>
        <taxon>Bacteria</taxon>
        <taxon>Candidatus Doudnaibacteriota</taxon>
    </lineage>
</organism>
<comment type="catalytic activity">
    <reaction evidence="3">
        <text>D-glyceraldehyde 3-phosphate = dihydroxyacetone phosphate</text>
        <dbReference type="Rhea" id="RHEA:18585"/>
        <dbReference type="ChEBI" id="CHEBI:57642"/>
        <dbReference type="ChEBI" id="CHEBI:59776"/>
        <dbReference type="EC" id="5.3.1.1"/>
    </reaction>
</comment>
<dbReference type="InterPro" id="IPR035990">
    <property type="entry name" value="TIM_sf"/>
</dbReference>
<dbReference type="UniPathway" id="UPA00109">
    <property type="reaction ID" value="UER00189"/>
</dbReference>
<dbReference type="Gene3D" id="3.20.20.70">
    <property type="entry name" value="Aldolase class I"/>
    <property type="match status" value="1"/>
</dbReference>
<dbReference type="Proteomes" id="UP000177682">
    <property type="component" value="Unassembled WGS sequence"/>
</dbReference>
<dbReference type="GO" id="GO:0019563">
    <property type="term" value="P:glycerol catabolic process"/>
    <property type="evidence" value="ECO:0007669"/>
    <property type="project" value="TreeGrafter"/>
</dbReference>
<dbReference type="GO" id="GO:0006096">
    <property type="term" value="P:glycolytic process"/>
    <property type="evidence" value="ECO:0007669"/>
    <property type="project" value="UniProtKB-UniPathway"/>
</dbReference>
<comment type="caution">
    <text evidence="4">The sequence shown here is derived from an EMBL/GenBank/DDBJ whole genome shotgun (WGS) entry which is preliminary data.</text>
</comment>
<accession>A0A1F5PKH7</accession>
<dbReference type="GO" id="GO:0005829">
    <property type="term" value="C:cytosol"/>
    <property type="evidence" value="ECO:0007669"/>
    <property type="project" value="TreeGrafter"/>
</dbReference>
<gene>
    <name evidence="4" type="ORF">A3E29_02660</name>
</gene>